<evidence type="ECO:0000256" key="9">
    <source>
        <dbReference type="ARBA" id="ARBA00023239"/>
    </source>
</evidence>
<name>A0ABD3HR80_9MARC</name>
<keyword evidence="4" id="KW-0925">Oxylipin biosynthesis</keyword>
<sequence>MGGTAGKATSNSAASSTTMDGLPIMEIPGSYGLPLLGPLRDKLAFYWTEGVPDFFDNRLKKYKSSVFRMNMIFFLLQGVREGCRMNMIPGPPYWKSCPVIMCVDQKSYRTLFDTEAVDKTDILIGTFLASWKYSGGYRTTPYLDSSEERHTKLKALFIEVCKRSKPRIFPEFHRLMSEVFVKWESGLKQKGEVDFSDDLTLAALRFNFKAFYNADPADPTVEANLGKEASKVVKPWLIPLVLPLLVFKDDIPTLLKPILAPVVELLTHTFPVPYGLIKPQHEKIVAYFRANAKEVLDVAETKFGLDREDALHNLLFSSCFNSWGGIQFLFPDIVKRVSSTSPEYQKELSAEVRKAVRENGGITPEALSSMPLVQSVVYEILRLDPPVPYQFGIARKDLILESHDAAFRVKKGEMLAGYMRTDGG</sequence>
<evidence type="ECO:0000256" key="1">
    <source>
        <dbReference type="ARBA" id="ARBA00010617"/>
    </source>
</evidence>
<reference evidence="10 11" key="1">
    <citation type="submission" date="2024-09" db="EMBL/GenBank/DDBJ databases">
        <title>Chromosome-scale assembly of Riccia sorocarpa.</title>
        <authorList>
            <person name="Paukszto L."/>
        </authorList>
    </citation>
    <scope>NUCLEOTIDE SEQUENCE [LARGE SCALE GENOMIC DNA]</scope>
    <source>
        <strain evidence="10">LP-2024</strain>
        <tissue evidence="10">Aerial parts of the thallus</tissue>
    </source>
</reference>
<evidence type="ECO:0000256" key="5">
    <source>
        <dbReference type="ARBA" id="ARBA00022832"/>
    </source>
</evidence>
<organism evidence="10 11">
    <name type="scientific">Riccia sorocarpa</name>
    <dbReference type="NCBI Taxonomy" id="122646"/>
    <lineage>
        <taxon>Eukaryota</taxon>
        <taxon>Viridiplantae</taxon>
        <taxon>Streptophyta</taxon>
        <taxon>Embryophyta</taxon>
        <taxon>Marchantiophyta</taxon>
        <taxon>Marchantiopsida</taxon>
        <taxon>Marchantiidae</taxon>
        <taxon>Marchantiales</taxon>
        <taxon>Ricciaceae</taxon>
        <taxon>Riccia</taxon>
    </lineage>
</organism>
<evidence type="ECO:0000256" key="4">
    <source>
        <dbReference type="ARBA" id="ARBA00022767"/>
    </source>
</evidence>
<dbReference type="InterPro" id="IPR036396">
    <property type="entry name" value="Cyt_P450_sf"/>
</dbReference>
<keyword evidence="8" id="KW-0275">Fatty acid biosynthesis</keyword>
<dbReference type="GO" id="GO:0016829">
    <property type="term" value="F:lyase activity"/>
    <property type="evidence" value="ECO:0007669"/>
    <property type="project" value="UniProtKB-KW"/>
</dbReference>
<keyword evidence="2" id="KW-0444">Lipid biosynthesis</keyword>
<dbReference type="Pfam" id="PF00067">
    <property type="entry name" value="p450"/>
    <property type="match status" value="1"/>
</dbReference>
<dbReference type="GO" id="GO:0006633">
    <property type="term" value="P:fatty acid biosynthetic process"/>
    <property type="evidence" value="ECO:0007669"/>
    <property type="project" value="UniProtKB-KW"/>
</dbReference>
<evidence type="ECO:0000256" key="3">
    <source>
        <dbReference type="ARBA" id="ARBA00022723"/>
    </source>
</evidence>
<dbReference type="AlphaFoldDB" id="A0ABD3HR80"/>
<dbReference type="SUPFAM" id="SSF48264">
    <property type="entry name" value="Cytochrome P450"/>
    <property type="match status" value="1"/>
</dbReference>
<keyword evidence="3" id="KW-0479">Metal-binding</keyword>
<keyword evidence="5" id="KW-0276">Fatty acid metabolism</keyword>
<evidence type="ECO:0000256" key="2">
    <source>
        <dbReference type="ARBA" id="ARBA00022516"/>
    </source>
</evidence>
<dbReference type="EMBL" id="JBJQOH010000003">
    <property type="protein sequence ID" value="KAL3694050.1"/>
    <property type="molecule type" value="Genomic_DNA"/>
</dbReference>
<gene>
    <name evidence="10" type="ORF">R1sor_007701</name>
</gene>
<dbReference type="GO" id="GO:0046872">
    <property type="term" value="F:metal ion binding"/>
    <property type="evidence" value="ECO:0007669"/>
    <property type="project" value="UniProtKB-KW"/>
</dbReference>
<dbReference type="Gene3D" id="1.10.630.10">
    <property type="entry name" value="Cytochrome P450"/>
    <property type="match status" value="1"/>
</dbReference>
<evidence type="ECO:0000313" key="10">
    <source>
        <dbReference type="EMBL" id="KAL3694050.1"/>
    </source>
</evidence>
<keyword evidence="7" id="KW-0443">Lipid metabolism</keyword>
<dbReference type="PANTHER" id="PTHR24286">
    <property type="entry name" value="CYTOCHROME P450 26"/>
    <property type="match status" value="1"/>
</dbReference>
<dbReference type="InterPro" id="IPR001128">
    <property type="entry name" value="Cyt_P450"/>
</dbReference>
<protein>
    <recommendedName>
        <fullName evidence="12">Cytochrome P450</fullName>
    </recommendedName>
</protein>
<dbReference type="GO" id="GO:0031408">
    <property type="term" value="P:oxylipin biosynthetic process"/>
    <property type="evidence" value="ECO:0007669"/>
    <property type="project" value="UniProtKB-KW"/>
</dbReference>
<proteinExistence type="inferred from homology"/>
<keyword evidence="11" id="KW-1185">Reference proteome</keyword>
<evidence type="ECO:0000256" key="7">
    <source>
        <dbReference type="ARBA" id="ARBA00023098"/>
    </source>
</evidence>
<accession>A0ABD3HR80</accession>
<evidence type="ECO:0008006" key="12">
    <source>
        <dbReference type="Google" id="ProtNLM"/>
    </source>
</evidence>
<comment type="caution">
    <text evidence="10">The sequence shown here is derived from an EMBL/GenBank/DDBJ whole genome shotgun (WGS) entry which is preliminary data.</text>
</comment>
<evidence type="ECO:0000313" key="11">
    <source>
        <dbReference type="Proteomes" id="UP001633002"/>
    </source>
</evidence>
<dbReference type="PANTHER" id="PTHR24286:SF255">
    <property type="entry name" value="ALLENE OXIDE SYNTHASE, CHLOROPLASTIC"/>
    <property type="match status" value="1"/>
</dbReference>
<comment type="similarity">
    <text evidence="1">Belongs to the cytochrome P450 family.</text>
</comment>
<keyword evidence="6" id="KW-0408">Iron</keyword>
<keyword evidence="9" id="KW-0456">Lyase</keyword>
<evidence type="ECO:0000256" key="6">
    <source>
        <dbReference type="ARBA" id="ARBA00023004"/>
    </source>
</evidence>
<evidence type="ECO:0000256" key="8">
    <source>
        <dbReference type="ARBA" id="ARBA00023160"/>
    </source>
</evidence>
<dbReference type="Proteomes" id="UP001633002">
    <property type="component" value="Unassembled WGS sequence"/>
</dbReference>
<dbReference type="CDD" id="cd11071">
    <property type="entry name" value="CYP74"/>
    <property type="match status" value="1"/>
</dbReference>